<reference evidence="2" key="1">
    <citation type="journal article" date="2023" name="GigaByte">
        <title>Genome assembly of the bearded iris, Iris pallida Lam.</title>
        <authorList>
            <person name="Bruccoleri R.E."/>
            <person name="Oakeley E.J."/>
            <person name="Faust A.M.E."/>
            <person name="Altorfer M."/>
            <person name="Dessus-Babus S."/>
            <person name="Burckhardt D."/>
            <person name="Oertli M."/>
            <person name="Naumann U."/>
            <person name="Petersen F."/>
            <person name="Wong J."/>
        </authorList>
    </citation>
    <scope>NUCLEOTIDE SEQUENCE</scope>
    <source>
        <strain evidence="2">GSM-AAB239-AS_SAM_17_03QT</strain>
    </source>
</reference>
<evidence type="ECO:0000313" key="4">
    <source>
        <dbReference type="Proteomes" id="UP001140949"/>
    </source>
</evidence>
<keyword evidence="4" id="KW-1185">Reference proteome</keyword>
<sequence>MCPVSVSFPILFHKVYRLQNQYRVRQFRTHRPNHHQLTTYLSSVPTAASRADPTRRVVRTPLSATHEPGPPQACRTPAPTEPRRPRAVPSSTPTDNRPLLHGASRAGAAPWSATTMGILSPVRLQRLKRLLDGDSFLPLRALSPPCGTGSP</sequence>
<dbReference type="EMBL" id="JANAVB010014796">
    <property type="protein sequence ID" value="KAJ6834043.1"/>
    <property type="molecule type" value="Genomic_DNA"/>
</dbReference>
<name>A0AAX6GZQ0_IRIPA</name>
<protein>
    <submittedName>
        <fullName evidence="2">Serine/arginine-rich splicing factor SR45 isoform X1</fullName>
    </submittedName>
</protein>
<dbReference type="EMBL" id="JANAVB010014796">
    <property type="protein sequence ID" value="KAJ6834044.1"/>
    <property type="molecule type" value="Genomic_DNA"/>
</dbReference>
<accession>A0AAX6GZQ0</accession>
<evidence type="ECO:0000313" key="3">
    <source>
        <dbReference type="EMBL" id="KAJ6834044.1"/>
    </source>
</evidence>
<reference evidence="2" key="2">
    <citation type="submission" date="2023-04" db="EMBL/GenBank/DDBJ databases">
        <authorList>
            <person name="Bruccoleri R.E."/>
            <person name="Oakeley E.J."/>
            <person name="Faust A.-M."/>
            <person name="Dessus-Babus S."/>
            <person name="Altorfer M."/>
            <person name="Burckhardt D."/>
            <person name="Oertli M."/>
            <person name="Naumann U."/>
            <person name="Petersen F."/>
            <person name="Wong J."/>
        </authorList>
    </citation>
    <scope>NUCLEOTIDE SEQUENCE</scope>
    <source>
        <strain evidence="2">GSM-AAB239-AS_SAM_17_03QT</strain>
        <tissue evidence="2">Leaf</tissue>
    </source>
</reference>
<dbReference type="AlphaFoldDB" id="A0AAX6GZQ0"/>
<proteinExistence type="predicted"/>
<evidence type="ECO:0000313" key="2">
    <source>
        <dbReference type="EMBL" id="KAJ6834043.1"/>
    </source>
</evidence>
<gene>
    <name evidence="2" type="ORF">M6B38_337475</name>
    <name evidence="3" type="ORF">M6B38_337480</name>
</gene>
<evidence type="ECO:0000256" key="1">
    <source>
        <dbReference type="SAM" id="MobiDB-lite"/>
    </source>
</evidence>
<comment type="caution">
    <text evidence="2">The sequence shown here is derived from an EMBL/GenBank/DDBJ whole genome shotgun (WGS) entry which is preliminary data.</text>
</comment>
<dbReference type="Proteomes" id="UP001140949">
    <property type="component" value="Unassembled WGS sequence"/>
</dbReference>
<feature type="region of interest" description="Disordered" evidence="1">
    <location>
        <begin position="43"/>
        <end position="108"/>
    </location>
</feature>
<organism evidence="2 4">
    <name type="scientific">Iris pallida</name>
    <name type="common">Sweet iris</name>
    <dbReference type="NCBI Taxonomy" id="29817"/>
    <lineage>
        <taxon>Eukaryota</taxon>
        <taxon>Viridiplantae</taxon>
        <taxon>Streptophyta</taxon>
        <taxon>Embryophyta</taxon>
        <taxon>Tracheophyta</taxon>
        <taxon>Spermatophyta</taxon>
        <taxon>Magnoliopsida</taxon>
        <taxon>Liliopsida</taxon>
        <taxon>Asparagales</taxon>
        <taxon>Iridaceae</taxon>
        <taxon>Iridoideae</taxon>
        <taxon>Irideae</taxon>
        <taxon>Iris</taxon>
    </lineage>
</organism>